<feature type="transmembrane region" description="Helical" evidence="8">
    <location>
        <begin position="1018"/>
        <end position="1046"/>
    </location>
</feature>
<reference evidence="10 11" key="1">
    <citation type="submission" date="2015-01" db="EMBL/GenBank/DDBJ databases">
        <title>Evolution of Trichinella species and genotypes.</title>
        <authorList>
            <person name="Korhonen P.K."/>
            <person name="Edoardo P."/>
            <person name="Giuseppe L.R."/>
            <person name="Gasser R.B."/>
        </authorList>
    </citation>
    <scope>NUCLEOTIDE SEQUENCE [LARGE SCALE GENOMIC DNA]</scope>
    <source>
        <strain evidence="10">ISS141</strain>
    </source>
</reference>
<evidence type="ECO:0000313" key="10">
    <source>
        <dbReference type="EMBL" id="KRX90435.1"/>
    </source>
</evidence>
<evidence type="ECO:0000256" key="4">
    <source>
        <dbReference type="ARBA" id="ARBA00022989"/>
    </source>
</evidence>
<keyword evidence="5 8" id="KW-0472">Membrane</keyword>
<dbReference type="GO" id="GO:0097108">
    <property type="term" value="F:hedgehog family protein binding"/>
    <property type="evidence" value="ECO:0007669"/>
    <property type="project" value="TreeGrafter"/>
</dbReference>
<keyword evidence="4 8" id="KW-1133">Transmembrane helix</keyword>
<feature type="region of interest" description="Disordered" evidence="7">
    <location>
        <begin position="763"/>
        <end position="801"/>
    </location>
</feature>
<feature type="transmembrane region" description="Helical" evidence="8">
    <location>
        <begin position="647"/>
        <end position="666"/>
    </location>
</feature>
<dbReference type="PANTHER" id="PTHR46022:SF1">
    <property type="entry name" value="PROTEIN PATCHED"/>
    <property type="match status" value="1"/>
</dbReference>
<name>A0A0V0XRH7_TRIPS</name>
<feature type="transmembrane region" description="Helical" evidence="8">
    <location>
        <begin position="687"/>
        <end position="710"/>
    </location>
</feature>
<dbReference type="Gene3D" id="1.20.1640.10">
    <property type="entry name" value="Multidrug efflux transporter AcrB transmembrane domain"/>
    <property type="match status" value="2"/>
</dbReference>
<gene>
    <name evidence="10" type="primary">ptc-1</name>
    <name evidence="10" type="ORF">T4E_4853</name>
</gene>
<feature type="transmembrane region" description="Helical" evidence="8">
    <location>
        <begin position="141"/>
        <end position="160"/>
    </location>
</feature>
<dbReference type="GO" id="GO:0005886">
    <property type="term" value="C:plasma membrane"/>
    <property type="evidence" value="ECO:0007669"/>
    <property type="project" value="TreeGrafter"/>
</dbReference>
<dbReference type="InterPro" id="IPR053958">
    <property type="entry name" value="HMGCR/SNAP/NPC1-like_SSD"/>
</dbReference>
<evidence type="ECO:0000256" key="5">
    <source>
        <dbReference type="ARBA" id="ARBA00023136"/>
    </source>
</evidence>
<evidence type="ECO:0000256" key="3">
    <source>
        <dbReference type="ARBA" id="ARBA00022692"/>
    </source>
</evidence>
<dbReference type="EMBL" id="JYDU01000165">
    <property type="protein sequence ID" value="KRX90435.1"/>
    <property type="molecule type" value="Genomic_DNA"/>
</dbReference>
<keyword evidence="3 8" id="KW-0812">Transmembrane</keyword>
<dbReference type="GO" id="GO:0005119">
    <property type="term" value="F:smoothened binding"/>
    <property type="evidence" value="ECO:0007669"/>
    <property type="project" value="TreeGrafter"/>
</dbReference>
<feature type="compositionally biased region" description="Low complexity" evidence="7">
    <location>
        <begin position="783"/>
        <end position="794"/>
    </location>
</feature>
<dbReference type="SUPFAM" id="SSF82866">
    <property type="entry name" value="Multidrug efflux transporter AcrB transmembrane domain"/>
    <property type="match status" value="2"/>
</dbReference>
<evidence type="ECO:0000256" key="6">
    <source>
        <dbReference type="ARBA" id="ARBA00023180"/>
    </source>
</evidence>
<dbReference type="Proteomes" id="UP000054815">
    <property type="component" value="Unassembled WGS sequence"/>
</dbReference>
<evidence type="ECO:0000256" key="8">
    <source>
        <dbReference type="SAM" id="Phobius"/>
    </source>
</evidence>
<comment type="subcellular location">
    <subcellularLocation>
        <location evidence="1">Membrane</location>
        <topology evidence="1">Multi-pass membrane protein</topology>
    </subcellularLocation>
</comment>
<sequence length="1300" mass="144501">MDVNTDRGKTASAPVADAESGRFTSRSISNAASIVKQMGRAKLCLYDRELQRMLPAQVAPPLQPRCISRLGRLPSDMLQIDTSKWGEEFRRRPSWVDAGMALRLIQSDKAKGNKPALWIRMLLQRGMLSLGHRIQRHAGQVLFFGLLLLSICCIGLRLVAFETDMEKLWIEKGGRLEEERNFLSENSVRLPNGKLRSVEHSDNTDEVMVANTGDAFLILIQTPRKGQNNILTKDDLLLHEKLLDKIIPCTLITPLDCFWDGSKPLGPNPPLKIGAEIQTFVPSLQDQVTWKTLNPQGVIDDIKTLGIFDISIFDNFLERSGISSAYQHRPCIEPLDPECPSTAPNYINLCPVVEKFLMWNLKAKQYSFPNITMDIEKLLMGNDTTDSTEPMTTAKPQETSMYEQEYNTFEEMFGSIREKPVMTEPKICRLFKENVRSLLLANETLGRQFLPAAAFTNYSKIMTGGCRGYAENFMKWPEDLIIGGITKKDGIIQTAEALQTVFMMSSAAEVYERFASSHGESTLARVNWSIENAQSVLTAWQRNFSNLIYDYANNTSENRQVHPMSGTSINDMLEMFSELNPTVMIVGYVLMVFYASFSLCSTDDGGVASGVGLAVCGCILVTISSLAGLGCSMLLGVKFNPTTTQVVPFLSLGLGVDDMFLLLHNYRDIARQYQVDQIGMLLKETGLSALLTSVNNILAFLVGALLPIPALRSFCIQVALVLLLNAITILTIYPALMTFDLARRKRRLLDVFCCIRAPQPKSRLNSRAEPVSPYEKVNSGQMNKSNNSSSVSKSPVGDNEPKRRRCYLTGITVENFLKYIYGPLITRTPVKIGIVVFNLVLVALSIDGVTKISLGLELTDLIPKHTAPYGFLAAREAYFSFFPFSAVLKGPMDIPHKQRLIREYRSAIGDIDYVIRHDGQPSEKYWLSMMTEWLVSLQQKFDEDWQKGYINRSGVISTLVSNDAKLAYKLLCNQGDILDCGRKVRSICEEYTAMGLPNFPEGLPFNFWEHYVHLNRNLLLALLMISASVTVVDLMVFELAGFMGMIGLKMNPVSAVTLITAVGIGVEFTVHMSLSFLTALGSRDQRVQMAVDHMFVPVLHGGLSTLLGLIMLAFSEFEFIVNYFFLVMSCLILLGIINGLFLFPVLLSWLGPPGEVRTIDGSDSLPPPSPSLVAKQLASLSKKSNQGAYFGLARASQKGYRRQSDMSLSTITEERTPPSSATPQVMTITPVQAGNNSPAVEVTASNMTPRIHSSLPNVTNDVTQMENAEGGRLNRFSNAFTRFGNSIRRSLGHQSQQKPV</sequence>
<keyword evidence="6" id="KW-0325">Glycoprotein</keyword>
<dbReference type="GO" id="GO:0018996">
    <property type="term" value="P:molting cycle, collagen and cuticulin-based cuticle"/>
    <property type="evidence" value="ECO:0007669"/>
    <property type="project" value="UniProtKB-ARBA"/>
</dbReference>
<evidence type="ECO:0000256" key="1">
    <source>
        <dbReference type="ARBA" id="ARBA00004141"/>
    </source>
</evidence>
<dbReference type="GO" id="GO:0008158">
    <property type="term" value="F:hedgehog receptor activity"/>
    <property type="evidence" value="ECO:0007669"/>
    <property type="project" value="TreeGrafter"/>
</dbReference>
<feature type="transmembrane region" description="Helical" evidence="8">
    <location>
        <begin position="716"/>
        <end position="739"/>
    </location>
</feature>
<feature type="region of interest" description="Disordered" evidence="7">
    <location>
        <begin position="1"/>
        <end position="22"/>
    </location>
</feature>
<dbReference type="InterPro" id="IPR000731">
    <property type="entry name" value="SSD"/>
</dbReference>
<comment type="similarity">
    <text evidence="2">Belongs to the patched family.</text>
</comment>
<feature type="transmembrane region" description="Helical" evidence="8">
    <location>
        <begin position="1058"/>
        <end position="1082"/>
    </location>
</feature>
<proteinExistence type="inferred from homology"/>
<dbReference type="FunFam" id="1.20.1640.10:FF:000031">
    <property type="entry name" value="PaTChed family"/>
    <property type="match status" value="1"/>
</dbReference>
<feature type="domain" description="SSD" evidence="9">
    <location>
        <begin position="580"/>
        <end position="739"/>
    </location>
</feature>
<evidence type="ECO:0000256" key="7">
    <source>
        <dbReference type="SAM" id="MobiDB-lite"/>
    </source>
</evidence>
<feature type="transmembrane region" description="Helical" evidence="8">
    <location>
        <begin position="611"/>
        <end position="635"/>
    </location>
</feature>
<feature type="transmembrane region" description="Helical" evidence="8">
    <location>
        <begin position="1120"/>
        <end position="1147"/>
    </location>
</feature>
<accession>A0A0V0XRH7</accession>
<dbReference type="GO" id="GO:0045879">
    <property type="term" value="P:negative regulation of smoothened signaling pathway"/>
    <property type="evidence" value="ECO:0007669"/>
    <property type="project" value="TreeGrafter"/>
</dbReference>
<feature type="transmembrane region" description="Helical" evidence="8">
    <location>
        <begin position="1094"/>
        <end position="1114"/>
    </location>
</feature>
<organism evidence="10 11">
    <name type="scientific">Trichinella pseudospiralis</name>
    <name type="common">Parasitic roundworm</name>
    <dbReference type="NCBI Taxonomy" id="6337"/>
    <lineage>
        <taxon>Eukaryota</taxon>
        <taxon>Metazoa</taxon>
        <taxon>Ecdysozoa</taxon>
        <taxon>Nematoda</taxon>
        <taxon>Enoplea</taxon>
        <taxon>Dorylaimia</taxon>
        <taxon>Trichinellida</taxon>
        <taxon>Trichinellidae</taxon>
        <taxon>Trichinella</taxon>
    </lineage>
</organism>
<evidence type="ECO:0000259" key="9">
    <source>
        <dbReference type="PROSITE" id="PS50156"/>
    </source>
</evidence>
<dbReference type="PANTHER" id="PTHR46022">
    <property type="entry name" value="PROTEIN PATCHED"/>
    <property type="match status" value="1"/>
</dbReference>
<evidence type="ECO:0000256" key="2">
    <source>
        <dbReference type="ARBA" id="ARBA00005585"/>
    </source>
</evidence>
<comment type="caution">
    <text evidence="10">The sequence shown here is derived from an EMBL/GenBank/DDBJ whole genome shotgun (WGS) entry which is preliminary data.</text>
</comment>
<protein>
    <submittedName>
        <fullName evidence="10">Protein patched-like protein 1</fullName>
    </submittedName>
</protein>
<evidence type="ECO:0000313" key="11">
    <source>
        <dbReference type="Proteomes" id="UP000054815"/>
    </source>
</evidence>
<dbReference type="PROSITE" id="PS50156">
    <property type="entry name" value="SSD"/>
    <property type="match status" value="1"/>
</dbReference>
<feature type="transmembrane region" description="Helical" evidence="8">
    <location>
        <begin position="579"/>
        <end position="599"/>
    </location>
</feature>
<dbReference type="Pfam" id="PF12349">
    <property type="entry name" value="Sterol-sensing"/>
    <property type="match status" value="1"/>
</dbReference>